<accession>A0AA35V7X1</accession>
<organism evidence="1 2">
    <name type="scientific">Brytella acorum</name>
    <dbReference type="NCBI Taxonomy" id="2959299"/>
    <lineage>
        <taxon>Bacteria</taxon>
        <taxon>Pseudomonadati</taxon>
        <taxon>Pseudomonadota</taxon>
        <taxon>Alphaproteobacteria</taxon>
        <taxon>Acetobacterales</taxon>
        <taxon>Acetobacteraceae</taxon>
        <taxon>Brytella</taxon>
    </lineage>
</organism>
<dbReference type="EMBL" id="CATKSH010000001">
    <property type="protein sequence ID" value="CAI9119503.1"/>
    <property type="molecule type" value="Genomic_DNA"/>
</dbReference>
<evidence type="ECO:0000313" key="1">
    <source>
        <dbReference type="EMBL" id="CAI9119503.1"/>
    </source>
</evidence>
<dbReference type="AlphaFoldDB" id="A0AA35V7X1"/>
<keyword evidence="2" id="KW-1185">Reference proteome</keyword>
<dbReference type="Proteomes" id="UP001176960">
    <property type="component" value="Unassembled WGS sequence"/>
</dbReference>
<name>A0AA35V7X1_9PROT</name>
<sequence length="140" mass="16555">MPEPSFDPTNERTLRHEMWRRYEGREWEAFDQLPPLVRQRVTEHAYDAWSVNVLMLWKHYKRVYGRTMRAERALIRYLDYCERLEREAFGARYSAENGRSLPHDAAAVPVLRMGNRSLSKARGRSRASAQALRRNSALSM</sequence>
<protein>
    <submittedName>
        <fullName evidence="1">DUF6525 family protein</fullName>
    </submittedName>
</protein>
<gene>
    <name evidence="1" type="ORF">LMG32879_000318</name>
</gene>
<dbReference type="Pfam" id="PF20135">
    <property type="entry name" value="DUF6525"/>
    <property type="match status" value="1"/>
</dbReference>
<reference evidence="1" key="1">
    <citation type="submission" date="2023-03" db="EMBL/GenBank/DDBJ databases">
        <authorList>
            <person name="Cleenwerck I."/>
        </authorList>
    </citation>
    <scope>NUCLEOTIDE SEQUENCE</scope>
    <source>
        <strain evidence="1">LMG 32879</strain>
    </source>
</reference>
<dbReference type="InterPro" id="IPR045386">
    <property type="entry name" value="DUF6525"/>
</dbReference>
<evidence type="ECO:0000313" key="2">
    <source>
        <dbReference type="Proteomes" id="UP001176960"/>
    </source>
</evidence>
<proteinExistence type="predicted"/>
<comment type="caution">
    <text evidence="1">The sequence shown here is derived from an EMBL/GenBank/DDBJ whole genome shotgun (WGS) entry which is preliminary data.</text>
</comment>